<evidence type="ECO:0000256" key="1">
    <source>
        <dbReference type="SAM" id="SignalP"/>
    </source>
</evidence>
<dbReference type="Proteomes" id="UP000024635">
    <property type="component" value="Unassembled WGS sequence"/>
</dbReference>
<dbReference type="STRING" id="53326.A0A016V8N1"/>
<accession>A0A016V8N1</accession>
<keyword evidence="3" id="KW-1185">Reference proteome</keyword>
<comment type="caution">
    <text evidence="2">The sequence shown here is derived from an EMBL/GenBank/DDBJ whole genome shotgun (WGS) entry which is preliminary data.</text>
</comment>
<sequence>MRFYTNGMIRITSLILYASVVGGQYMGYGPMAMGGYPMNPMMVNPFGMASPYGISPMYDAYNMMAYDNCIGMNGLGMGMPYGGYGMYGMNGMMNGMNGMNGMSGMTGMNNMNGMSGMNSMQSVGTLNNGNTMRTSMNRISGSRTRYGSLNQGCNGGCNTGGWLDAKKLKKA</sequence>
<dbReference type="EMBL" id="JARK01001351">
    <property type="protein sequence ID" value="EYC23382.1"/>
    <property type="molecule type" value="Genomic_DNA"/>
</dbReference>
<keyword evidence="1" id="KW-0732">Signal</keyword>
<proteinExistence type="predicted"/>
<dbReference type="AlphaFoldDB" id="A0A016V8N1"/>
<name>A0A016V8N1_9BILA</name>
<organism evidence="2 3">
    <name type="scientific">Ancylostoma ceylanicum</name>
    <dbReference type="NCBI Taxonomy" id="53326"/>
    <lineage>
        <taxon>Eukaryota</taxon>
        <taxon>Metazoa</taxon>
        <taxon>Ecdysozoa</taxon>
        <taxon>Nematoda</taxon>
        <taxon>Chromadorea</taxon>
        <taxon>Rhabditida</taxon>
        <taxon>Rhabditina</taxon>
        <taxon>Rhabditomorpha</taxon>
        <taxon>Strongyloidea</taxon>
        <taxon>Ancylostomatidae</taxon>
        <taxon>Ancylostomatinae</taxon>
        <taxon>Ancylostoma</taxon>
    </lineage>
</organism>
<feature type="chain" id="PRO_5001489039" evidence="1">
    <location>
        <begin position="24"/>
        <end position="171"/>
    </location>
</feature>
<feature type="signal peptide" evidence="1">
    <location>
        <begin position="1"/>
        <end position="23"/>
    </location>
</feature>
<gene>
    <name evidence="2" type="primary">Acey_s0015.g2619</name>
    <name evidence="2" type="ORF">Y032_0015g2619</name>
</gene>
<reference evidence="3" key="1">
    <citation type="journal article" date="2015" name="Nat. Genet.">
        <title>The genome and transcriptome of the zoonotic hookworm Ancylostoma ceylanicum identify infection-specific gene families.</title>
        <authorList>
            <person name="Schwarz E.M."/>
            <person name="Hu Y."/>
            <person name="Antoshechkin I."/>
            <person name="Miller M.M."/>
            <person name="Sternberg P.W."/>
            <person name="Aroian R.V."/>
        </authorList>
    </citation>
    <scope>NUCLEOTIDE SEQUENCE</scope>
    <source>
        <strain evidence="3">HY135</strain>
    </source>
</reference>
<evidence type="ECO:0000313" key="2">
    <source>
        <dbReference type="EMBL" id="EYC23382.1"/>
    </source>
</evidence>
<protein>
    <submittedName>
        <fullName evidence="2">Uncharacterized protein</fullName>
    </submittedName>
</protein>
<evidence type="ECO:0000313" key="3">
    <source>
        <dbReference type="Proteomes" id="UP000024635"/>
    </source>
</evidence>
<dbReference type="OrthoDB" id="5901623at2759"/>